<dbReference type="SUPFAM" id="SSF89447">
    <property type="entry name" value="AbrB/MazE/MraZ-like"/>
    <property type="match status" value="1"/>
</dbReference>
<feature type="domain" description="SpoVT-AbrB" evidence="1">
    <location>
        <begin position="4"/>
        <end position="49"/>
    </location>
</feature>
<dbReference type="GO" id="GO:0003677">
    <property type="term" value="F:DNA binding"/>
    <property type="evidence" value="ECO:0007669"/>
    <property type="project" value="InterPro"/>
</dbReference>
<dbReference type="EMBL" id="LWMT01000221">
    <property type="protein sequence ID" value="KZX12866.1"/>
    <property type="molecule type" value="Genomic_DNA"/>
</dbReference>
<dbReference type="Gene3D" id="2.10.260.10">
    <property type="match status" value="1"/>
</dbReference>
<dbReference type="NCBIfam" id="TIGR01439">
    <property type="entry name" value="lp_hng_hel_AbrB"/>
    <property type="match status" value="1"/>
</dbReference>
<dbReference type="OrthoDB" id="67352at2157"/>
<dbReference type="InterPro" id="IPR037914">
    <property type="entry name" value="SpoVT-AbrB_sf"/>
</dbReference>
<dbReference type="PATRIC" id="fig|55758.3.peg.1222"/>
<evidence type="ECO:0000313" key="3">
    <source>
        <dbReference type="Proteomes" id="UP000077066"/>
    </source>
</evidence>
<name>A0A166B4W4_9EURY</name>
<reference evidence="2 3" key="1">
    <citation type="submission" date="2016-04" db="EMBL/GenBank/DDBJ databases">
        <title>Genome sequence of Methanobrevibacter filiformis DSM 11501.</title>
        <authorList>
            <person name="Poehlein A."/>
            <person name="Seedorf H."/>
            <person name="Daniel R."/>
        </authorList>
    </citation>
    <scope>NUCLEOTIDE SEQUENCE [LARGE SCALE GENOMIC DNA]</scope>
    <source>
        <strain evidence="2 3">DSM 11501</strain>
    </source>
</reference>
<organism evidence="2 3">
    <name type="scientific">Methanobrevibacter filiformis</name>
    <dbReference type="NCBI Taxonomy" id="55758"/>
    <lineage>
        <taxon>Archaea</taxon>
        <taxon>Methanobacteriati</taxon>
        <taxon>Methanobacteriota</taxon>
        <taxon>Methanomada group</taxon>
        <taxon>Methanobacteria</taxon>
        <taxon>Methanobacteriales</taxon>
        <taxon>Methanobacteriaceae</taxon>
        <taxon>Methanobrevibacter</taxon>
    </lineage>
</organism>
<protein>
    <submittedName>
        <fullName evidence="2">SpoVT / AbrB like domain protein</fullName>
    </submittedName>
</protein>
<keyword evidence="3" id="KW-1185">Reference proteome</keyword>
<evidence type="ECO:0000259" key="1">
    <source>
        <dbReference type="SMART" id="SM00966"/>
    </source>
</evidence>
<proteinExistence type="predicted"/>
<dbReference type="RefSeq" id="WP_066972236.1">
    <property type="nucleotide sequence ID" value="NZ_LWMT01000221.1"/>
</dbReference>
<dbReference type="AlphaFoldDB" id="A0A166B4W4"/>
<gene>
    <name evidence="2" type="ORF">MBFIL_10640</name>
</gene>
<dbReference type="Proteomes" id="UP000077066">
    <property type="component" value="Unassembled WGS sequence"/>
</dbReference>
<dbReference type="Pfam" id="PF04014">
    <property type="entry name" value="MazE_antitoxin"/>
    <property type="match status" value="1"/>
</dbReference>
<dbReference type="InterPro" id="IPR007159">
    <property type="entry name" value="SpoVT-AbrB_dom"/>
</dbReference>
<evidence type="ECO:0000313" key="2">
    <source>
        <dbReference type="EMBL" id="KZX12866.1"/>
    </source>
</evidence>
<accession>A0A166B4W4</accession>
<sequence>MISTKVCEGYRTVIPAEIRKKFNIEKSDILDWKVSGDEIILKVKKADIYSIIGIISDDTLDSVESTR</sequence>
<dbReference type="SMART" id="SM00966">
    <property type="entry name" value="SpoVT_AbrB"/>
    <property type="match status" value="1"/>
</dbReference>
<comment type="caution">
    <text evidence="2">The sequence shown here is derived from an EMBL/GenBank/DDBJ whole genome shotgun (WGS) entry which is preliminary data.</text>
</comment>